<dbReference type="PROSITE" id="PS51257">
    <property type="entry name" value="PROKAR_LIPOPROTEIN"/>
    <property type="match status" value="1"/>
</dbReference>
<dbReference type="RefSeq" id="WP_139219208.1">
    <property type="nucleotide sequence ID" value="NZ_FOKV01000004.1"/>
</dbReference>
<gene>
    <name evidence="2" type="ORF">SAMN04487907_104167</name>
</gene>
<dbReference type="OrthoDB" id="1428202at2"/>
<evidence type="ECO:0000313" key="3">
    <source>
        <dbReference type="Proteomes" id="UP000199438"/>
    </source>
</evidence>
<organism evidence="2 3">
    <name type="scientific">Zunongwangia mangrovi</name>
    <dbReference type="NCBI Taxonomy" id="1334022"/>
    <lineage>
        <taxon>Bacteria</taxon>
        <taxon>Pseudomonadati</taxon>
        <taxon>Bacteroidota</taxon>
        <taxon>Flavobacteriia</taxon>
        <taxon>Flavobacteriales</taxon>
        <taxon>Flavobacteriaceae</taxon>
        <taxon>Zunongwangia</taxon>
    </lineage>
</organism>
<dbReference type="AlphaFoldDB" id="A0A1I1J4C5"/>
<evidence type="ECO:0008006" key="4">
    <source>
        <dbReference type="Google" id="ProtNLM"/>
    </source>
</evidence>
<feature type="signal peptide" evidence="1">
    <location>
        <begin position="1"/>
        <end position="20"/>
    </location>
</feature>
<dbReference type="EMBL" id="FOKV01000004">
    <property type="protein sequence ID" value="SFC43296.1"/>
    <property type="molecule type" value="Genomic_DNA"/>
</dbReference>
<sequence>MNFKKIVAFLCFLVACTLNAQEDRKFYTSTNILEIYKNTEETLIHQQNQLNKGWGFELNSLHGIFILKKLILSAGIGINFNINEEYKSIPAIIEARFNLYDYGINSPFVLLNTGKNIEIGSFLPGQTAKLGVGYNFESDYNFQYTIEIFKKSKTFYTSEVQDVSYNYPADGYGLSVGITF</sequence>
<keyword evidence="3" id="KW-1185">Reference proteome</keyword>
<proteinExistence type="predicted"/>
<feature type="chain" id="PRO_5011566196" description="Outer membrane protein beta-barrel domain-containing protein" evidence="1">
    <location>
        <begin position="21"/>
        <end position="180"/>
    </location>
</feature>
<evidence type="ECO:0000313" key="2">
    <source>
        <dbReference type="EMBL" id="SFC43296.1"/>
    </source>
</evidence>
<keyword evidence="1" id="KW-0732">Signal</keyword>
<evidence type="ECO:0000256" key="1">
    <source>
        <dbReference type="SAM" id="SignalP"/>
    </source>
</evidence>
<accession>A0A1I1J4C5</accession>
<dbReference type="Proteomes" id="UP000199438">
    <property type="component" value="Unassembled WGS sequence"/>
</dbReference>
<protein>
    <recommendedName>
        <fullName evidence="4">Outer membrane protein beta-barrel domain-containing protein</fullName>
    </recommendedName>
</protein>
<reference evidence="3" key="1">
    <citation type="submission" date="2016-10" db="EMBL/GenBank/DDBJ databases">
        <authorList>
            <person name="Varghese N."/>
            <person name="Submissions S."/>
        </authorList>
    </citation>
    <scope>NUCLEOTIDE SEQUENCE [LARGE SCALE GENOMIC DNA]</scope>
    <source>
        <strain evidence="3">DSM 24499</strain>
    </source>
</reference>
<dbReference type="STRING" id="1334022.SAMN04487907_104167"/>
<name>A0A1I1J4C5_9FLAO</name>